<dbReference type="NCBIfam" id="TIGR02037">
    <property type="entry name" value="degP_htrA_DO"/>
    <property type="match status" value="1"/>
</dbReference>
<dbReference type="SUPFAM" id="SSF50156">
    <property type="entry name" value="PDZ domain-like"/>
    <property type="match status" value="1"/>
</dbReference>
<evidence type="ECO:0000256" key="3">
    <source>
        <dbReference type="ARBA" id="ARBA00022729"/>
    </source>
</evidence>
<feature type="active site" description="Charge relay system" evidence="7">
    <location>
        <position position="229"/>
    </location>
</feature>
<dbReference type="PRINTS" id="PR00834">
    <property type="entry name" value="PROTEASES2C"/>
</dbReference>
<dbReference type="Gene3D" id="2.40.10.120">
    <property type="match status" value="1"/>
</dbReference>
<evidence type="ECO:0000256" key="1">
    <source>
        <dbReference type="ARBA" id="ARBA00010541"/>
    </source>
</evidence>
<dbReference type="OrthoDB" id="9758917at2"/>
<dbReference type="AlphaFoldDB" id="A0A3N1XU12"/>
<dbReference type="GO" id="GO:0004252">
    <property type="term" value="F:serine-type endopeptidase activity"/>
    <property type="evidence" value="ECO:0007669"/>
    <property type="project" value="InterPro"/>
</dbReference>
<proteinExistence type="inferred from homology"/>
<dbReference type="Proteomes" id="UP000276634">
    <property type="component" value="Unassembled WGS sequence"/>
</dbReference>
<feature type="binding site" evidence="8">
    <location>
        <begin position="227"/>
        <end position="229"/>
    </location>
    <ligand>
        <name>substrate</name>
    </ligand>
</feature>
<dbReference type="GO" id="GO:0006508">
    <property type="term" value="P:proteolysis"/>
    <property type="evidence" value="ECO:0007669"/>
    <property type="project" value="UniProtKB-KW"/>
</dbReference>
<dbReference type="FunFam" id="2.40.10.10:FF:000001">
    <property type="entry name" value="Periplasmic serine protease DegS"/>
    <property type="match status" value="1"/>
</dbReference>
<dbReference type="RefSeq" id="WP_123402064.1">
    <property type="nucleotide sequence ID" value="NZ_RJVI01000003.1"/>
</dbReference>
<organism evidence="10 11">
    <name type="scientific">Inmirania thermothiophila</name>
    <dbReference type="NCBI Taxonomy" id="1750597"/>
    <lineage>
        <taxon>Bacteria</taxon>
        <taxon>Pseudomonadati</taxon>
        <taxon>Pseudomonadota</taxon>
        <taxon>Gammaproteobacteria</taxon>
        <taxon>Chromatiales</taxon>
        <taxon>Ectothiorhodospiraceae</taxon>
        <taxon>Inmirania</taxon>
    </lineage>
</organism>
<evidence type="ECO:0000313" key="10">
    <source>
        <dbReference type="EMBL" id="ROR29661.1"/>
    </source>
</evidence>
<dbReference type="SUPFAM" id="SSF50494">
    <property type="entry name" value="Trypsin-like serine proteases"/>
    <property type="match status" value="1"/>
</dbReference>
<dbReference type="PANTHER" id="PTHR43343:SF3">
    <property type="entry name" value="PROTEASE DO-LIKE 8, CHLOROPLASTIC"/>
    <property type="match status" value="1"/>
</dbReference>
<keyword evidence="6" id="KW-0720">Serine protease</keyword>
<dbReference type="PANTHER" id="PTHR43343">
    <property type="entry name" value="PEPTIDASE S12"/>
    <property type="match status" value="1"/>
</dbReference>
<dbReference type="InterPro" id="IPR011782">
    <property type="entry name" value="Pept_S1C_Do"/>
</dbReference>
<keyword evidence="3" id="KW-0732">Signal</keyword>
<evidence type="ECO:0000256" key="4">
    <source>
        <dbReference type="ARBA" id="ARBA00022737"/>
    </source>
</evidence>
<dbReference type="InterPro" id="IPR009003">
    <property type="entry name" value="Peptidase_S1_PA"/>
</dbReference>
<name>A0A3N1XU12_9GAMM</name>
<protein>
    <submittedName>
        <fullName evidence="10">Serine protease DegS/serine protease DegQ</fullName>
    </submittedName>
</protein>
<evidence type="ECO:0000256" key="5">
    <source>
        <dbReference type="ARBA" id="ARBA00022801"/>
    </source>
</evidence>
<dbReference type="InterPro" id="IPR001478">
    <property type="entry name" value="PDZ"/>
</dbReference>
<dbReference type="PROSITE" id="PS50106">
    <property type="entry name" value="PDZ"/>
    <property type="match status" value="1"/>
</dbReference>
<keyword evidence="11" id="KW-1185">Reference proteome</keyword>
<keyword evidence="4" id="KW-0677">Repeat</keyword>
<evidence type="ECO:0000256" key="7">
    <source>
        <dbReference type="PIRSR" id="PIRSR611782-1"/>
    </source>
</evidence>
<feature type="active site" description="Charge relay system" evidence="7">
    <location>
        <position position="125"/>
    </location>
</feature>
<reference evidence="10 11" key="1">
    <citation type="submission" date="2018-11" db="EMBL/GenBank/DDBJ databases">
        <title>Genomic Encyclopedia of Type Strains, Phase IV (KMG-IV): sequencing the most valuable type-strain genomes for metagenomic binning, comparative biology and taxonomic classification.</title>
        <authorList>
            <person name="Goeker M."/>
        </authorList>
    </citation>
    <scope>NUCLEOTIDE SEQUENCE [LARGE SCALE GENOMIC DNA]</scope>
    <source>
        <strain evidence="10 11">DSM 100275</strain>
    </source>
</reference>
<evidence type="ECO:0000256" key="2">
    <source>
        <dbReference type="ARBA" id="ARBA00022670"/>
    </source>
</evidence>
<accession>A0A3N1XU12</accession>
<sequence>MGTRKWIPPGLRLAVLFAAAAAVVLALRPDLLPQREVRITRSAPPQAAAPAPASYADAVARAAPAVVNVYTARVVTQRPSPLAEDPVLRFFFGDELERMPRRRVQNSLGSGVIVSPQGYILTNNHVIEGADEIQVALADGRTAEARVVGTDPDTDLAVLRVDLERLPAIVLGDSGHLRVGDVVLAIGNPFGVGQTVTQGIVSATGRKRLGLNTFENFIQTDAAINPGNSGGALVDARGTLVGINTAIFSRSGGSQGIGFAIPVDLAAEVLEQIIRHGRVVRGWLGVEIQELTPALAESLGAEPGRGVLVAGVLRGGPADRGGIEPGDVLLAIDGAPLATPDDLLERIARRRPGETVRVEILRQGRRLALEAPVGQRPARLPGR</sequence>
<keyword evidence="2 10" id="KW-0645">Protease</keyword>
<dbReference type="InterPro" id="IPR051201">
    <property type="entry name" value="Chloro_Bact_Ser_Proteases"/>
</dbReference>
<dbReference type="InterPro" id="IPR001940">
    <property type="entry name" value="Peptidase_S1C"/>
</dbReference>
<evidence type="ECO:0000256" key="8">
    <source>
        <dbReference type="PIRSR" id="PIRSR611782-2"/>
    </source>
</evidence>
<feature type="binding site" evidence="8">
    <location>
        <position position="125"/>
    </location>
    <ligand>
        <name>substrate</name>
    </ligand>
</feature>
<gene>
    <name evidence="10" type="ORF">EDC57_2332</name>
</gene>
<dbReference type="Pfam" id="PF13365">
    <property type="entry name" value="Trypsin_2"/>
    <property type="match status" value="1"/>
</dbReference>
<evidence type="ECO:0000256" key="6">
    <source>
        <dbReference type="ARBA" id="ARBA00022825"/>
    </source>
</evidence>
<keyword evidence="5" id="KW-0378">Hydrolase</keyword>
<dbReference type="Gene3D" id="2.30.42.10">
    <property type="match status" value="1"/>
</dbReference>
<feature type="domain" description="PDZ" evidence="9">
    <location>
        <begin position="273"/>
        <end position="364"/>
    </location>
</feature>
<dbReference type="InterPro" id="IPR036034">
    <property type="entry name" value="PDZ_sf"/>
</dbReference>
<comment type="caution">
    <text evidence="10">The sequence shown here is derived from an EMBL/GenBank/DDBJ whole genome shotgun (WGS) entry which is preliminary data.</text>
</comment>
<feature type="active site" description="Charge relay system" evidence="7">
    <location>
        <position position="155"/>
    </location>
</feature>
<comment type="similarity">
    <text evidence="1">Belongs to the peptidase S1C family.</text>
</comment>
<dbReference type="Pfam" id="PF13180">
    <property type="entry name" value="PDZ_2"/>
    <property type="match status" value="1"/>
</dbReference>
<feature type="binding site" evidence="8">
    <location>
        <position position="155"/>
    </location>
    <ligand>
        <name>substrate</name>
    </ligand>
</feature>
<evidence type="ECO:0000259" key="9">
    <source>
        <dbReference type="PROSITE" id="PS50106"/>
    </source>
</evidence>
<dbReference type="SMART" id="SM00228">
    <property type="entry name" value="PDZ"/>
    <property type="match status" value="1"/>
</dbReference>
<evidence type="ECO:0000313" key="11">
    <source>
        <dbReference type="Proteomes" id="UP000276634"/>
    </source>
</evidence>
<dbReference type="EMBL" id="RJVI01000003">
    <property type="protein sequence ID" value="ROR29661.1"/>
    <property type="molecule type" value="Genomic_DNA"/>
</dbReference>